<name>A0A1Y5NUY1_9MICO</name>
<feature type="transmembrane region" description="Helical" evidence="1">
    <location>
        <begin position="186"/>
        <end position="209"/>
    </location>
</feature>
<gene>
    <name evidence="2" type="ORF">MIPYR_10367</name>
</gene>
<organism evidence="2">
    <name type="scientific">uncultured Microbacterium sp</name>
    <dbReference type="NCBI Taxonomy" id="191216"/>
    <lineage>
        <taxon>Bacteria</taxon>
        <taxon>Bacillati</taxon>
        <taxon>Actinomycetota</taxon>
        <taxon>Actinomycetes</taxon>
        <taxon>Micrococcales</taxon>
        <taxon>Microbacteriaceae</taxon>
        <taxon>Microbacterium</taxon>
        <taxon>environmental samples</taxon>
    </lineage>
</organism>
<keyword evidence="1" id="KW-0812">Transmembrane</keyword>
<dbReference type="Pfam" id="PF07077">
    <property type="entry name" value="DUF1345"/>
    <property type="match status" value="1"/>
</dbReference>
<reference evidence="2" key="1">
    <citation type="submission" date="2016-03" db="EMBL/GenBank/DDBJ databases">
        <authorList>
            <person name="Ploux O."/>
        </authorList>
    </citation>
    <scope>NUCLEOTIDE SEQUENCE</scope>
    <source>
        <strain evidence="2">UC1</strain>
    </source>
</reference>
<evidence type="ECO:0000256" key="1">
    <source>
        <dbReference type="SAM" id="Phobius"/>
    </source>
</evidence>
<dbReference type="AlphaFoldDB" id="A0A1Y5NUY1"/>
<keyword evidence="1" id="KW-1133">Transmembrane helix</keyword>
<feature type="transmembrane region" description="Helical" evidence="1">
    <location>
        <begin position="107"/>
        <end position="127"/>
    </location>
</feature>
<evidence type="ECO:0000313" key="2">
    <source>
        <dbReference type="EMBL" id="SBS70237.1"/>
    </source>
</evidence>
<evidence type="ECO:0008006" key="3">
    <source>
        <dbReference type="Google" id="ProtNLM"/>
    </source>
</evidence>
<protein>
    <recommendedName>
        <fullName evidence="3">DUF1345 domain-containing protein</fullName>
    </recommendedName>
</protein>
<dbReference type="RefSeq" id="WP_295572874.1">
    <property type="nucleotide sequence ID" value="NZ_FLQR01000001.1"/>
</dbReference>
<feature type="transmembrane region" description="Helical" evidence="1">
    <location>
        <begin position="35"/>
        <end position="58"/>
    </location>
</feature>
<feature type="transmembrane region" description="Helical" evidence="1">
    <location>
        <begin position="78"/>
        <end position="101"/>
    </location>
</feature>
<dbReference type="InterPro" id="IPR009781">
    <property type="entry name" value="DUF1345"/>
</dbReference>
<keyword evidence="1" id="KW-0472">Membrane</keyword>
<dbReference type="EMBL" id="FLQR01000001">
    <property type="protein sequence ID" value="SBS70237.1"/>
    <property type="molecule type" value="Genomic_DNA"/>
</dbReference>
<sequence length="213" mass="22385">MATSARRSPALVRGLIALAAGVAAAAALIPFLGWAGALLAGWSVLALVDVVWVLVLIWPMDAARTRAHATSEDPGRPVARLVVLVGGFASLGAVVIVLLQTGSAHPVRAFVLSGVAVVAVAASWALIQVDYLLRYAHVYYTPPLGGIDFNQAEDPVYSDFAYFSVGLGMTYQVADTSVRTNGIRRIVVAQTLLAYLFGAVILATVINLVTSLR</sequence>
<proteinExistence type="predicted"/>
<accession>A0A1Y5NUY1</accession>